<keyword evidence="3" id="KW-1185">Reference proteome</keyword>
<protein>
    <submittedName>
        <fullName evidence="2">Uncharacterized protein</fullName>
    </submittedName>
</protein>
<feature type="region of interest" description="Disordered" evidence="1">
    <location>
        <begin position="108"/>
        <end position="140"/>
    </location>
</feature>
<dbReference type="AlphaFoldDB" id="A0A6G1GQX1"/>
<proteinExistence type="predicted"/>
<evidence type="ECO:0000313" key="2">
    <source>
        <dbReference type="EMBL" id="KAF1983366.1"/>
    </source>
</evidence>
<accession>A0A6G1GQX1</accession>
<evidence type="ECO:0000313" key="3">
    <source>
        <dbReference type="Proteomes" id="UP000800041"/>
    </source>
</evidence>
<name>A0A6G1GQX1_9PEZI</name>
<gene>
    <name evidence="2" type="ORF">K402DRAFT_165440</name>
</gene>
<sequence length="157" mass="17367">MWVGGRWLESDGLEETGLCLAFSLQSGSLRLFLPPSPPNFNFTFLARPGNRLTQRSDFSTSGCSGTLPRRMARVFFIMSTLQIVPSVQTKVWLRHILSWRRGGQPSNLHRHTGGKLFRSSTNTCNTRPHNASTTEASSTVRIVTPPPLSLAAEARAI</sequence>
<reference evidence="2" key="1">
    <citation type="journal article" date="2020" name="Stud. Mycol.">
        <title>101 Dothideomycetes genomes: a test case for predicting lifestyles and emergence of pathogens.</title>
        <authorList>
            <person name="Haridas S."/>
            <person name="Albert R."/>
            <person name="Binder M."/>
            <person name="Bloem J."/>
            <person name="Labutti K."/>
            <person name="Salamov A."/>
            <person name="Andreopoulos B."/>
            <person name="Baker S."/>
            <person name="Barry K."/>
            <person name="Bills G."/>
            <person name="Bluhm B."/>
            <person name="Cannon C."/>
            <person name="Castanera R."/>
            <person name="Culley D."/>
            <person name="Daum C."/>
            <person name="Ezra D."/>
            <person name="Gonzalez J."/>
            <person name="Henrissat B."/>
            <person name="Kuo A."/>
            <person name="Liang C."/>
            <person name="Lipzen A."/>
            <person name="Lutzoni F."/>
            <person name="Magnuson J."/>
            <person name="Mondo S."/>
            <person name="Nolan M."/>
            <person name="Ohm R."/>
            <person name="Pangilinan J."/>
            <person name="Park H.-J."/>
            <person name="Ramirez L."/>
            <person name="Alfaro M."/>
            <person name="Sun H."/>
            <person name="Tritt A."/>
            <person name="Yoshinaga Y."/>
            <person name="Zwiers L.-H."/>
            <person name="Turgeon B."/>
            <person name="Goodwin S."/>
            <person name="Spatafora J."/>
            <person name="Crous P."/>
            <person name="Grigoriev I."/>
        </authorList>
    </citation>
    <scope>NUCLEOTIDE SEQUENCE</scope>
    <source>
        <strain evidence="2">CBS 113979</strain>
    </source>
</reference>
<dbReference type="EMBL" id="ML977175">
    <property type="protein sequence ID" value="KAF1983366.1"/>
    <property type="molecule type" value="Genomic_DNA"/>
</dbReference>
<evidence type="ECO:0000256" key="1">
    <source>
        <dbReference type="SAM" id="MobiDB-lite"/>
    </source>
</evidence>
<feature type="compositionally biased region" description="Polar residues" evidence="1">
    <location>
        <begin position="118"/>
        <end position="140"/>
    </location>
</feature>
<dbReference type="Proteomes" id="UP000800041">
    <property type="component" value="Unassembled WGS sequence"/>
</dbReference>
<organism evidence="2 3">
    <name type="scientific">Aulographum hederae CBS 113979</name>
    <dbReference type="NCBI Taxonomy" id="1176131"/>
    <lineage>
        <taxon>Eukaryota</taxon>
        <taxon>Fungi</taxon>
        <taxon>Dikarya</taxon>
        <taxon>Ascomycota</taxon>
        <taxon>Pezizomycotina</taxon>
        <taxon>Dothideomycetes</taxon>
        <taxon>Pleosporomycetidae</taxon>
        <taxon>Aulographales</taxon>
        <taxon>Aulographaceae</taxon>
    </lineage>
</organism>